<sequence length="372" mass="42063">MTTATLTESFKNLMTDIKTSLTMPRLSLQEQALFAKRLSLLTQSGVPLLRGVHMLEADAESRNLKKMFTLIAEDLANGQFLSKSLGRFRKVFGDFAINMIYVGETSGNLSQNLRYLSEEIDKQRRLRQKVVSALVYPCVILIASLAVSGLMTVYLFPKLLPIFKSLNVDLPFTTRALLFISNFLINYWYYLLGGLITLIIAFFLLLRATPFRFLMHKLVLKIPLVGTMLKYYYIVNMCRTLGITFKSQIHVLEATNITADTCTNMVYSKALRELNQSITKGGNMADYFSQDKAHFPSLMSQMISIGESTGTLSDTLLYLSNIYEEELDEQTKRLSSLIEPAVMIFMGIIVGFIAVSIITPIYEITQNLNPKH</sequence>
<dbReference type="PRINTS" id="PR00812">
    <property type="entry name" value="BCTERIALGSPF"/>
</dbReference>
<evidence type="ECO:0000256" key="1">
    <source>
        <dbReference type="ARBA" id="ARBA00004651"/>
    </source>
</evidence>
<comment type="similarity">
    <text evidence="2 8">Belongs to the GSP F family.</text>
</comment>
<evidence type="ECO:0000256" key="7">
    <source>
        <dbReference type="ARBA" id="ARBA00023136"/>
    </source>
</evidence>
<dbReference type="InterPro" id="IPR018076">
    <property type="entry name" value="T2SS_GspF_dom"/>
</dbReference>
<evidence type="ECO:0000256" key="2">
    <source>
        <dbReference type="ARBA" id="ARBA00005745"/>
    </source>
</evidence>
<dbReference type="InterPro" id="IPR042094">
    <property type="entry name" value="T2SS_GspF_sf"/>
</dbReference>
<evidence type="ECO:0000259" key="10">
    <source>
        <dbReference type="Pfam" id="PF00482"/>
    </source>
</evidence>
<feature type="domain" description="Type II secretion system protein GspF" evidence="10">
    <location>
        <begin position="34"/>
        <end position="157"/>
    </location>
</feature>
<evidence type="ECO:0000256" key="9">
    <source>
        <dbReference type="SAM" id="Phobius"/>
    </source>
</evidence>
<feature type="domain" description="Type II secretion system protein GspF" evidence="10">
    <location>
        <begin position="238"/>
        <end position="360"/>
    </location>
</feature>
<evidence type="ECO:0000256" key="5">
    <source>
        <dbReference type="ARBA" id="ARBA00022692"/>
    </source>
</evidence>
<dbReference type="GO" id="GO:0009306">
    <property type="term" value="P:protein secretion"/>
    <property type="evidence" value="ECO:0007669"/>
    <property type="project" value="InterPro"/>
</dbReference>
<keyword evidence="3 8" id="KW-0813">Transport</keyword>
<dbReference type="Gene3D" id="1.20.81.30">
    <property type="entry name" value="Type II secretion system (T2SS), domain F"/>
    <property type="match status" value="2"/>
</dbReference>
<evidence type="ECO:0000256" key="4">
    <source>
        <dbReference type="ARBA" id="ARBA00022475"/>
    </source>
</evidence>
<evidence type="ECO:0000256" key="6">
    <source>
        <dbReference type="ARBA" id="ARBA00022989"/>
    </source>
</evidence>
<dbReference type="GO" id="GO:0005886">
    <property type="term" value="C:plasma membrane"/>
    <property type="evidence" value="ECO:0007669"/>
    <property type="project" value="UniProtKB-SubCell"/>
</dbReference>
<dbReference type="EMBL" id="PCXL01000013">
    <property type="protein sequence ID" value="PIR37987.1"/>
    <property type="molecule type" value="Genomic_DNA"/>
</dbReference>
<evidence type="ECO:0000313" key="11">
    <source>
        <dbReference type="EMBL" id="PIR37987.1"/>
    </source>
</evidence>
<evidence type="ECO:0000313" key="12">
    <source>
        <dbReference type="Proteomes" id="UP000231333"/>
    </source>
</evidence>
<name>A0A2H0QUQ4_9BACT</name>
<proteinExistence type="inferred from homology"/>
<dbReference type="Proteomes" id="UP000231333">
    <property type="component" value="Unassembled WGS sequence"/>
</dbReference>
<feature type="transmembrane region" description="Helical" evidence="9">
    <location>
        <begin position="133"/>
        <end position="156"/>
    </location>
</feature>
<dbReference type="PROSITE" id="PS00874">
    <property type="entry name" value="T2SP_F"/>
    <property type="match status" value="1"/>
</dbReference>
<feature type="transmembrane region" description="Helical" evidence="9">
    <location>
        <begin position="341"/>
        <end position="362"/>
    </location>
</feature>
<evidence type="ECO:0000256" key="3">
    <source>
        <dbReference type="ARBA" id="ARBA00022448"/>
    </source>
</evidence>
<keyword evidence="4" id="KW-1003">Cell membrane</keyword>
<keyword evidence="7 9" id="KW-0472">Membrane</keyword>
<reference evidence="11 12" key="1">
    <citation type="submission" date="2017-09" db="EMBL/GenBank/DDBJ databases">
        <title>Depth-based differentiation of microbial function through sediment-hosted aquifers and enrichment of novel symbionts in the deep terrestrial subsurface.</title>
        <authorList>
            <person name="Probst A.J."/>
            <person name="Ladd B."/>
            <person name="Jarett J.K."/>
            <person name="Geller-Mcgrath D.E."/>
            <person name="Sieber C.M."/>
            <person name="Emerson J.B."/>
            <person name="Anantharaman K."/>
            <person name="Thomas B.C."/>
            <person name="Malmstrom R."/>
            <person name="Stieglmeier M."/>
            <person name="Klingl A."/>
            <person name="Woyke T."/>
            <person name="Ryan C.M."/>
            <person name="Banfield J.F."/>
        </authorList>
    </citation>
    <scope>NUCLEOTIDE SEQUENCE [LARGE SCALE GENOMIC DNA]</scope>
    <source>
        <strain evidence="11">CG10_big_fil_rev_8_21_14_0_10_42_12</strain>
    </source>
</reference>
<dbReference type="Pfam" id="PF00482">
    <property type="entry name" value="T2SSF"/>
    <property type="match status" value="2"/>
</dbReference>
<keyword evidence="6 9" id="KW-1133">Transmembrane helix</keyword>
<feature type="transmembrane region" description="Helical" evidence="9">
    <location>
        <begin position="187"/>
        <end position="206"/>
    </location>
</feature>
<organism evidence="11 12">
    <name type="scientific">Candidatus Zambryskibacteria bacterium CG10_big_fil_rev_8_21_14_0_10_42_12</name>
    <dbReference type="NCBI Taxonomy" id="1975115"/>
    <lineage>
        <taxon>Bacteria</taxon>
        <taxon>Candidatus Zambryskiibacteriota</taxon>
    </lineage>
</organism>
<evidence type="ECO:0000256" key="8">
    <source>
        <dbReference type="RuleBase" id="RU003923"/>
    </source>
</evidence>
<dbReference type="InterPro" id="IPR001992">
    <property type="entry name" value="T2SS_GspF/T4SS_PilC_CS"/>
</dbReference>
<accession>A0A2H0QUQ4</accession>
<comment type="caution">
    <text evidence="11">The sequence shown here is derived from an EMBL/GenBank/DDBJ whole genome shotgun (WGS) entry which is preliminary data.</text>
</comment>
<dbReference type="InterPro" id="IPR003004">
    <property type="entry name" value="GspF/PilC"/>
</dbReference>
<dbReference type="AlphaFoldDB" id="A0A2H0QUQ4"/>
<dbReference type="PANTHER" id="PTHR30012">
    <property type="entry name" value="GENERAL SECRETION PATHWAY PROTEIN"/>
    <property type="match status" value="1"/>
</dbReference>
<comment type="subcellular location">
    <subcellularLocation>
        <location evidence="1 8">Cell membrane</location>
        <topology evidence="1 8">Multi-pass membrane protein</topology>
    </subcellularLocation>
</comment>
<protein>
    <recommendedName>
        <fullName evidence="10">Type II secretion system protein GspF domain-containing protein</fullName>
    </recommendedName>
</protein>
<gene>
    <name evidence="11" type="ORF">COV34_02780</name>
</gene>
<dbReference type="PANTHER" id="PTHR30012:SF0">
    <property type="entry name" value="TYPE II SECRETION SYSTEM PROTEIN F-RELATED"/>
    <property type="match status" value="1"/>
</dbReference>
<keyword evidence="5 8" id="KW-0812">Transmembrane</keyword>